<dbReference type="EMBL" id="VSWC01000079">
    <property type="protein sequence ID" value="KAA1094086.1"/>
    <property type="molecule type" value="Genomic_DNA"/>
</dbReference>
<dbReference type="AlphaFoldDB" id="A0A5B0NZF0"/>
<protein>
    <submittedName>
        <fullName evidence="2">Uncharacterized protein</fullName>
    </submittedName>
</protein>
<dbReference type="EMBL" id="VDEP01000438">
    <property type="protein sequence ID" value="KAA1083436.1"/>
    <property type="molecule type" value="Genomic_DNA"/>
</dbReference>
<accession>A0A5B0NZF0</accession>
<sequence length="144" mass="16124">MDGQLLGIRRQLDSEEEEGAREGVLSILELSDSGVILYIIKSASLLLQSEDSDRWPSSAEFKRAYICTLPPFKIYTKYPTSHIPPIDSPQKKMHRSRHTVWSVEIPSPSGGLELIDGSLQMYQWRLQSMPTFLTGSSSANGKLV</sequence>
<dbReference type="Proteomes" id="UP000324748">
    <property type="component" value="Unassembled WGS sequence"/>
</dbReference>
<comment type="caution">
    <text evidence="2">The sequence shown here is derived from an EMBL/GenBank/DDBJ whole genome shotgun (WGS) entry which is preliminary data.</text>
</comment>
<reference evidence="3 4" key="1">
    <citation type="submission" date="2019-05" db="EMBL/GenBank/DDBJ databases">
        <title>Emergence of the Ug99 lineage of the wheat stem rust pathogen through somatic hybridization.</title>
        <authorList>
            <person name="Li F."/>
            <person name="Upadhyaya N.M."/>
            <person name="Sperschneider J."/>
            <person name="Matny O."/>
            <person name="Nguyen-Phuc H."/>
            <person name="Mago R."/>
            <person name="Raley C."/>
            <person name="Miller M.E."/>
            <person name="Silverstein K.A.T."/>
            <person name="Henningsen E."/>
            <person name="Hirsch C.D."/>
            <person name="Visser B."/>
            <person name="Pretorius Z.A."/>
            <person name="Steffenson B.J."/>
            <person name="Schwessinger B."/>
            <person name="Dodds P.N."/>
            <person name="Figueroa M."/>
        </authorList>
    </citation>
    <scope>NUCLEOTIDE SEQUENCE [LARGE SCALE GENOMIC DNA]</scope>
    <source>
        <strain evidence="2">21-0</strain>
        <strain evidence="1 4">Ug99</strain>
    </source>
</reference>
<gene>
    <name evidence="2" type="ORF">PGT21_009335</name>
    <name evidence="1" type="ORF">PGTUg99_033240</name>
</gene>
<proteinExistence type="predicted"/>
<name>A0A5B0NZF0_PUCGR</name>
<dbReference type="Proteomes" id="UP000325313">
    <property type="component" value="Unassembled WGS sequence"/>
</dbReference>
<organism evidence="2 3">
    <name type="scientific">Puccinia graminis f. sp. tritici</name>
    <dbReference type="NCBI Taxonomy" id="56615"/>
    <lineage>
        <taxon>Eukaryota</taxon>
        <taxon>Fungi</taxon>
        <taxon>Dikarya</taxon>
        <taxon>Basidiomycota</taxon>
        <taxon>Pucciniomycotina</taxon>
        <taxon>Pucciniomycetes</taxon>
        <taxon>Pucciniales</taxon>
        <taxon>Pucciniaceae</taxon>
        <taxon>Puccinia</taxon>
    </lineage>
</organism>
<evidence type="ECO:0000313" key="4">
    <source>
        <dbReference type="Proteomes" id="UP000325313"/>
    </source>
</evidence>
<evidence type="ECO:0000313" key="2">
    <source>
        <dbReference type="EMBL" id="KAA1094086.1"/>
    </source>
</evidence>
<evidence type="ECO:0000313" key="3">
    <source>
        <dbReference type="Proteomes" id="UP000324748"/>
    </source>
</evidence>
<keyword evidence="3" id="KW-1185">Reference proteome</keyword>
<evidence type="ECO:0000313" key="1">
    <source>
        <dbReference type="EMBL" id="KAA1083436.1"/>
    </source>
</evidence>